<dbReference type="Pfam" id="PF01585">
    <property type="entry name" value="G-patch"/>
    <property type="match status" value="1"/>
</dbReference>
<dbReference type="GO" id="GO:0016020">
    <property type="term" value="C:membrane"/>
    <property type="evidence" value="ECO:0007669"/>
    <property type="project" value="UniProtKB-SubCell"/>
</dbReference>
<evidence type="ECO:0000313" key="4">
    <source>
        <dbReference type="Proteomes" id="UP000663699"/>
    </source>
</evidence>
<feature type="domain" description="G-patch" evidence="2">
    <location>
        <begin position="70"/>
        <end position="123"/>
    </location>
</feature>
<keyword evidence="4" id="KW-1185">Reference proteome</keyword>
<dbReference type="AlphaFoldDB" id="A0A899FL18"/>
<dbReference type="Proteomes" id="UP000663699">
    <property type="component" value="Chromosome 3"/>
</dbReference>
<accession>A0A899FL18</accession>
<keyword evidence="1" id="KW-0175">Coiled coil</keyword>
<dbReference type="InterPro" id="IPR000467">
    <property type="entry name" value="G_patch_dom"/>
</dbReference>
<evidence type="ECO:0000259" key="2">
    <source>
        <dbReference type="PROSITE" id="PS50174"/>
    </source>
</evidence>
<dbReference type="PANTHER" id="PTHR21032:SF0">
    <property type="entry name" value="G PATCH DOMAIN-CONTAINING PROTEIN 11"/>
    <property type="match status" value="1"/>
</dbReference>
<sequence length="269" mass="32046">MNKDGSTVLNEDDEEDYLTMELPDVSSSLISTRERKVYMQRERGICKSYRVREHERREEALNSSLMDFENPSKAMAMMFKMGYRKGEALGQKQSERRLEPLEINMKTGMSGFLYRLGIGHKTIQKQKIEQEIQKARQIEIDYESRVRSDREKKYLEAKVLEAQKVCENLDRKESLDEPRKINVLWRGLVVQRIEKEMEKRRRHGIFDKPEDSQDFLSDDVKPPRHTHIEWSEEDQDMELYAFNQLDPKIRNQYILLNNKALNCFYGKKI</sequence>
<dbReference type="GO" id="GO:0005249">
    <property type="term" value="F:voltage-gated potassium channel activity"/>
    <property type="evidence" value="ECO:0007669"/>
    <property type="project" value="InterPro"/>
</dbReference>
<dbReference type="OrthoDB" id="786951at2759"/>
<protein>
    <recommendedName>
        <fullName evidence="2">G-patch domain-containing protein</fullName>
    </recommendedName>
</protein>
<dbReference type="GO" id="GO:0003676">
    <property type="term" value="F:nucleic acid binding"/>
    <property type="evidence" value="ECO:0007669"/>
    <property type="project" value="InterPro"/>
</dbReference>
<dbReference type="EMBL" id="CP054534">
    <property type="protein sequence ID" value="QSL64700.1"/>
    <property type="molecule type" value="Genomic_DNA"/>
</dbReference>
<evidence type="ECO:0000313" key="3">
    <source>
        <dbReference type="EMBL" id="QSL64700.1"/>
    </source>
</evidence>
<dbReference type="PANTHER" id="PTHR21032">
    <property type="entry name" value="G PATCH DOMAIN-CONTAINING PROTEIN 11"/>
    <property type="match status" value="1"/>
</dbReference>
<evidence type="ECO:0000256" key="1">
    <source>
        <dbReference type="SAM" id="Coils"/>
    </source>
</evidence>
<organism evidence="3 4">
    <name type="scientific">Pneumocystis wakefieldiae</name>
    <dbReference type="NCBI Taxonomy" id="38082"/>
    <lineage>
        <taxon>Eukaryota</taxon>
        <taxon>Fungi</taxon>
        <taxon>Dikarya</taxon>
        <taxon>Ascomycota</taxon>
        <taxon>Taphrinomycotina</taxon>
        <taxon>Pneumocystomycetes</taxon>
        <taxon>Pneumocystaceae</taxon>
        <taxon>Pneumocystis</taxon>
    </lineage>
</organism>
<reference evidence="3" key="1">
    <citation type="submission" date="2020-06" db="EMBL/GenBank/DDBJ databases">
        <title>Genomes of multiple members of Pneumocystis genus reveal paths to human pathogen Pneumocystis jirovecii.</title>
        <authorList>
            <person name="Cisse O.H."/>
            <person name="Ma L."/>
            <person name="Dekker J."/>
            <person name="Khil P."/>
            <person name="Jo J."/>
            <person name="Brenchley J."/>
            <person name="Blair R."/>
            <person name="Pahar B."/>
            <person name="Chabe M."/>
            <person name="Van Rompay K.A."/>
            <person name="Keesler R."/>
            <person name="Sukura A."/>
            <person name="Hirsch V."/>
            <person name="Kutty G."/>
            <person name="Liu Y."/>
            <person name="Peng L."/>
            <person name="Chen J."/>
            <person name="Song J."/>
            <person name="Weissenbacher-Lang C."/>
            <person name="Xu J."/>
            <person name="Upham N.S."/>
            <person name="Stajich J.E."/>
            <person name="Cuomo C.A."/>
            <person name="Cushion M.T."/>
            <person name="Kovacs J.A."/>
        </authorList>
    </citation>
    <scope>NUCLEOTIDE SEQUENCE</scope>
    <source>
        <strain evidence="3">2A</strain>
    </source>
</reference>
<dbReference type="InterPro" id="IPR039249">
    <property type="entry name" value="GPATCH11"/>
</dbReference>
<dbReference type="PROSITE" id="PS50174">
    <property type="entry name" value="G_PATCH"/>
    <property type="match status" value="1"/>
</dbReference>
<feature type="coiled-coil region" evidence="1">
    <location>
        <begin position="125"/>
        <end position="172"/>
    </location>
</feature>
<dbReference type="GO" id="GO:0000776">
    <property type="term" value="C:kinetochore"/>
    <property type="evidence" value="ECO:0007669"/>
    <property type="project" value="TreeGrafter"/>
</dbReference>
<proteinExistence type="predicted"/>
<name>A0A899FL18_9ASCO</name>
<gene>
    <name evidence="3" type="ORF">MERGE_002002</name>
</gene>